<dbReference type="SUPFAM" id="SSF47413">
    <property type="entry name" value="lambda repressor-like DNA-binding domains"/>
    <property type="match status" value="1"/>
</dbReference>
<protein>
    <submittedName>
        <fullName evidence="6">LacI family transcriptional regulator</fullName>
    </submittedName>
</protein>
<sequence length="360" mass="37803">MRRAVTVLPGAGSRSGRESGYEMDVRSTRSPAMTDVAKLAGVSHQTVSRVLNDHPNVREQTRLRVRAAIAELGYRPNRAARALVTGRSQLIGIVAQNSTLYGPASLLAAFEQAAAEAGFAVSVGSVGRLDRESIAGAVERHLDQRVAGLVVIAPVASADDALEDMPAGVPLVTIDGDPARPHALVTVDQAAGARLATERLLRAGHRTVWHVSGPADWYDAAGRIEGWRASLEAAGAEVPPLVPGDWSAASGYDAGQMLARMPEVTAVFAANDHQALGLLRAFSERGRRVPDDVSVIGFDDVPEAAFLIPPLTTVRPAFDAVAHAGLDLLLGQITGENEGPERVVIAPTLVERASVANISA</sequence>
<reference evidence="6 7" key="1">
    <citation type="submission" date="2018-03" db="EMBL/GenBank/DDBJ databases">
        <title>Genomic Encyclopedia of Archaeal and Bacterial Type Strains, Phase II (KMG-II): from individual species to whole genera.</title>
        <authorList>
            <person name="Goeker M."/>
        </authorList>
    </citation>
    <scope>NUCLEOTIDE SEQUENCE [LARGE SCALE GENOMIC DNA]</scope>
    <source>
        <strain evidence="6 7">DSM 45348</strain>
    </source>
</reference>
<evidence type="ECO:0000256" key="4">
    <source>
        <dbReference type="SAM" id="MobiDB-lite"/>
    </source>
</evidence>
<dbReference type="AlphaFoldDB" id="A0A2T0SJA9"/>
<evidence type="ECO:0000313" key="7">
    <source>
        <dbReference type="Proteomes" id="UP000239209"/>
    </source>
</evidence>
<organism evidence="6 7">
    <name type="scientific">Pseudosporangium ferrugineum</name>
    <dbReference type="NCBI Taxonomy" id="439699"/>
    <lineage>
        <taxon>Bacteria</taxon>
        <taxon>Bacillati</taxon>
        <taxon>Actinomycetota</taxon>
        <taxon>Actinomycetes</taxon>
        <taxon>Micromonosporales</taxon>
        <taxon>Micromonosporaceae</taxon>
        <taxon>Pseudosporangium</taxon>
    </lineage>
</organism>
<dbReference type="InterPro" id="IPR028082">
    <property type="entry name" value="Peripla_BP_I"/>
</dbReference>
<evidence type="ECO:0000313" key="6">
    <source>
        <dbReference type="EMBL" id="PRY33494.1"/>
    </source>
</evidence>
<dbReference type="CDD" id="cd01392">
    <property type="entry name" value="HTH_LacI"/>
    <property type="match status" value="1"/>
</dbReference>
<keyword evidence="2" id="KW-0238">DNA-binding</keyword>
<evidence type="ECO:0000256" key="3">
    <source>
        <dbReference type="ARBA" id="ARBA00023163"/>
    </source>
</evidence>
<dbReference type="CDD" id="cd01574">
    <property type="entry name" value="PBP1_LacI"/>
    <property type="match status" value="1"/>
</dbReference>
<keyword evidence="7" id="KW-1185">Reference proteome</keyword>
<keyword evidence="1" id="KW-0805">Transcription regulation</keyword>
<dbReference type="Proteomes" id="UP000239209">
    <property type="component" value="Unassembled WGS sequence"/>
</dbReference>
<dbReference type="InterPro" id="IPR010982">
    <property type="entry name" value="Lambda_DNA-bd_dom_sf"/>
</dbReference>
<dbReference type="SUPFAM" id="SSF53822">
    <property type="entry name" value="Periplasmic binding protein-like I"/>
    <property type="match status" value="1"/>
</dbReference>
<dbReference type="InterPro" id="IPR046335">
    <property type="entry name" value="LacI/GalR-like_sensor"/>
</dbReference>
<dbReference type="Gene3D" id="1.10.260.40">
    <property type="entry name" value="lambda repressor-like DNA-binding domains"/>
    <property type="match status" value="1"/>
</dbReference>
<comment type="caution">
    <text evidence="6">The sequence shown here is derived from an EMBL/GenBank/DDBJ whole genome shotgun (WGS) entry which is preliminary data.</text>
</comment>
<keyword evidence="3" id="KW-0804">Transcription</keyword>
<name>A0A2T0SJA9_9ACTN</name>
<evidence type="ECO:0000256" key="2">
    <source>
        <dbReference type="ARBA" id="ARBA00023125"/>
    </source>
</evidence>
<dbReference type="PANTHER" id="PTHR30146:SF109">
    <property type="entry name" value="HTH-TYPE TRANSCRIPTIONAL REGULATOR GALS"/>
    <property type="match status" value="1"/>
</dbReference>
<dbReference type="GO" id="GO:0000976">
    <property type="term" value="F:transcription cis-regulatory region binding"/>
    <property type="evidence" value="ECO:0007669"/>
    <property type="project" value="TreeGrafter"/>
</dbReference>
<dbReference type="SMART" id="SM00354">
    <property type="entry name" value="HTH_LACI"/>
    <property type="match status" value="1"/>
</dbReference>
<dbReference type="InterPro" id="IPR000843">
    <property type="entry name" value="HTH_LacI"/>
</dbReference>
<dbReference type="PANTHER" id="PTHR30146">
    <property type="entry name" value="LACI-RELATED TRANSCRIPTIONAL REPRESSOR"/>
    <property type="match status" value="1"/>
</dbReference>
<feature type="region of interest" description="Disordered" evidence="4">
    <location>
        <begin position="1"/>
        <end position="28"/>
    </location>
</feature>
<feature type="compositionally biased region" description="Basic and acidic residues" evidence="4">
    <location>
        <begin position="15"/>
        <end position="27"/>
    </location>
</feature>
<dbReference type="Gene3D" id="3.40.50.2300">
    <property type="match status" value="2"/>
</dbReference>
<dbReference type="Pfam" id="PF00356">
    <property type="entry name" value="LacI"/>
    <property type="match status" value="1"/>
</dbReference>
<accession>A0A2T0SJA9</accession>
<dbReference type="PROSITE" id="PS00356">
    <property type="entry name" value="HTH_LACI_1"/>
    <property type="match status" value="1"/>
</dbReference>
<dbReference type="EMBL" id="PVZG01000001">
    <property type="protein sequence ID" value="PRY33494.1"/>
    <property type="molecule type" value="Genomic_DNA"/>
</dbReference>
<evidence type="ECO:0000259" key="5">
    <source>
        <dbReference type="PROSITE" id="PS50932"/>
    </source>
</evidence>
<evidence type="ECO:0000256" key="1">
    <source>
        <dbReference type="ARBA" id="ARBA00023015"/>
    </source>
</evidence>
<dbReference type="GO" id="GO:0003700">
    <property type="term" value="F:DNA-binding transcription factor activity"/>
    <property type="evidence" value="ECO:0007669"/>
    <property type="project" value="TreeGrafter"/>
</dbReference>
<proteinExistence type="predicted"/>
<dbReference type="Pfam" id="PF13377">
    <property type="entry name" value="Peripla_BP_3"/>
    <property type="match status" value="1"/>
</dbReference>
<dbReference type="PROSITE" id="PS50932">
    <property type="entry name" value="HTH_LACI_2"/>
    <property type="match status" value="1"/>
</dbReference>
<gene>
    <name evidence="6" type="ORF">CLV70_101657</name>
</gene>
<feature type="domain" description="HTH lacI-type" evidence="5">
    <location>
        <begin position="31"/>
        <end position="85"/>
    </location>
</feature>